<dbReference type="InterPro" id="IPR036922">
    <property type="entry name" value="Rieske_2Fe-2S_sf"/>
</dbReference>
<feature type="region of interest" description="Disordered" evidence="10">
    <location>
        <begin position="1"/>
        <end position="81"/>
    </location>
</feature>
<dbReference type="Proteomes" id="UP000054498">
    <property type="component" value="Unassembled WGS sequence"/>
</dbReference>
<keyword evidence="5" id="KW-1133">Transmembrane helix</keyword>
<dbReference type="Pfam" id="PF00355">
    <property type="entry name" value="Rieske"/>
    <property type="match status" value="1"/>
</dbReference>
<keyword evidence="6" id="KW-0560">Oxidoreductase</keyword>
<feature type="domain" description="Rieske" evidence="11">
    <location>
        <begin position="94"/>
        <end position="208"/>
    </location>
</feature>
<evidence type="ECO:0000256" key="6">
    <source>
        <dbReference type="ARBA" id="ARBA00023002"/>
    </source>
</evidence>
<dbReference type="GO" id="GO:0046872">
    <property type="term" value="F:metal ion binding"/>
    <property type="evidence" value="ECO:0007669"/>
    <property type="project" value="UniProtKB-KW"/>
</dbReference>
<dbReference type="InterPro" id="IPR050584">
    <property type="entry name" value="Cholesterol_7-desaturase"/>
</dbReference>
<keyword evidence="8" id="KW-0411">Iron-sulfur</keyword>
<dbReference type="OrthoDB" id="544240at2759"/>
<dbReference type="GO" id="GO:0005737">
    <property type="term" value="C:cytoplasm"/>
    <property type="evidence" value="ECO:0007669"/>
    <property type="project" value="TreeGrafter"/>
</dbReference>
<dbReference type="SUPFAM" id="SSF55961">
    <property type="entry name" value="Bet v1-like"/>
    <property type="match status" value="1"/>
</dbReference>
<organism evidence="12 13">
    <name type="scientific">Monoraphidium neglectum</name>
    <dbReference type="NCBI Taxonomy" id="145388"/>
    <lineage>
        <taxon>Eukaryota</taxon>
        <taxon>Viridiplantae</taxon>
        <taxon>Chlorophyta</taxon>
        <taxon>core chlorophytes</taxon>
        <taxon>Chlorophyceae</taxon>
        <taxon>CS clade</taxon>
        <taxon>Sphaeropleales</taxon>
        <taxon>Selenastraceae</taxon>
        <taxon>Monoraphidium</taxon>
    </lineage>
</organism>
<keyword evidence="7" id="KW-0408">Iron</keyword>
<dbReference type="KEGG" id="mng:MNEG_6793"/>
<name>A0A0D2MDD1_9CHLO</name>
<accession>A0A0D2MDD1</accession>
<evidence type="ECO:0000313" key="12">
    <source>
        <dbReference type="EMBL" id="KIZ01170.1"/>
    </source>
</evidence>
<keyword evidence="4" id="KW-0479">Metal-binding</keyword>
<evidence type="ECO:0000256" key="4">
    <source>
        <dbReference type="ARBA" id="ARBA00022723"/>
    </source>
</evidence>
<dbReference type="GO" id="GO:0051537">
    <property type="term" value="F:2 iron, 2 sulfur cluster binding"/>
    <property type="evidence" value="ECO:0007669"/>
    <property type="project" value="UniProtKB-KW"/>
</dbReference>
<dbReference type="EMBL" id="KK101358">
    <property type="protein sequence ID" value="KIZ01170.1"/>
    <property type="molecule type" value="Genomic_DNA"/>
</dbReference>
<keyword evidence="13" id="KW-1185">Reference proteome</keyword>
<sequence>MSGRFQRLSAPVPSALRSSAVPPSLASPAPRFVRAALGARPTPPLGASRPPRKALTPASAPTAAPPAKTADAPAAAPAAEPASQAPFSWEAQWWPVLPVAYLDPRKPHPVRMLGRRYVAWFDRAGEGGGAWRLFDDACPHRLSPLSESRIRADGHLTCAYHGWSFGGDGKCASIPQLGDPKARDTACRNSRTSVPSYPTAVEDGLLFAWLEAGPGGAAAAAADLDAKGGRLVVDEVAGGAAKTVWASHEVPNDYLYWAEQGLDPSHANWLHHNEIGFVMDDAVPMQADPMPASAIDPAKGFVWHHGEYRRQGRGVDATRAFRAPNCLM</sequence>
<dbReference type="PROSITE" id="PS51296">
    <property type="entry name" value="RIESKE"/>
    <property type="match status" value="1"/>
</dbReference>
<dbReference type="SUPFAM" id="SSF50022">
    <property type="entry name" value="ISP domain"/>
    <property type="match status" value="1"/>
</dbReference>
<comment type="subcellular location">
    <subcellularLocation>
        <location evidence="1">Membrane</location>
    </subcellularLocation>
</comment>
<evidence type="ECO:0000256" key="7">
    <source>
        <dbReference type="ARBA" id="ARBA00023004"/>
    </source>
</evidence>
<keyword evidence="2" id="KW-0812">Transmembrane</keyword>
<evidence type="ECO:0000256" key="9">
    <source>
        <dbReference type="ARBA" id="ARBA00023136"/>
    </source>
</evidence>
<gene>
    <name evidence="12" type="ORF">MNEG_6793</name>
</gene>
<evidence type="ECO:0000256" key="8">
    <source>
        <dbReference type="ARBA" id="ARBA00023014"/>
    </source>
</evidence>
<reference evidence="12 13" key="1">
    <citation type="journal article" date="2013" name="BMC Genomics">
        <title>Reconstruction of the lipid metabolism for the microalga Monoraphidium neglectum from its genome sequence reveals characteristics suitable for biofuel production.</title>
        <authorList>
            <person name="Bogen C."/>
            <person name="Al-Dilaimi A."/>
            <person name="Albersmeier A."/>
            <person name="Wichmann J."/>
            <person name="Grundmann M."/>
            <person name="Rupp O."/>
            <person name="Lauersen K.J."/>
            <person name="Blifernez-Klassen O."/>
            <person name="Kalinowski J."/>
            <person name="Goesmann A."/>
            <person name="Mussgnug J.H."/>
            <person name="Kruse O."/>
        </authorList>
    </citation>
    <scope>NUCLEOTIDE SEQUENCE [LARGE SCALE GENOMIC DNA]</scope>
    <source>
        <strain evidence="12 13">SAG 48.87</strain>
    </source>
</reference>
<dbReference type="RefSeq" id="XP_013900189.1">
    <property type="nucleotide sequence ID" value="XM_014044735.1"/>
</dbReference>
<evidence type="ECO:0000256" key="3">
    <source>
        <dbReference type="ARBA" id="ARBA00022714"/>
    </source>
</evidence>
<dbReference type="InterPro" id="IPR017941">
    <property type="entry name" value="Rieske_2Fe-2S"/>
</dbReference>
<protein>
    <recommendedName>
        <fullName evidence="11">Rieske domain-containing protein</fullName>
    </recommendedName>
</protein>
<dbReference type="GeneID" id="25739669"/>
<dbReference type="GO" id="GO:0016491">
    <property type="term" value="F:oxidoreductase activity"/>
    <property type="evidence" value="ECO:0007669"/>
    <property type="project" value="UniProtKB-KW"/>
</dbReference>
<evidence type="ECO:0000256" key="5">
    <source>
        <dbReference type="ARBA" id="ARBA00022989"/>
    </source>
</evidence>
<feature type="compositionally biased region" description="Low complexity" evidence="10">
    <location>
        <begin position="54"/>
        <end position="81"/>
    </location>
</feature>
<evidence type="ECO:0000256" key="1">
    <source>
        <dbReference type="ARBA" id="ARBA00004370"/>
    </source>
</evidence>
<dbReference type="PANTHER" id="PTHR21266:SF32">
    <property type="entry name" value="CHOLESTEROL 7-DESATURASE NVD"/>
    <property type="match status" value="1"/>
</dbReference>
<dbReference type="GO" id="GO:0016020">
    <property type="term" value="C:membrane"/>
    <property type="evidence" value="ECO:0007669"/>
    <property type="project" value="UniProtKB-SubCell"/>
</dbReference>
<dbReference type="PANTHER" id="PTHR21266">
    <property type="entry name" value="IRON-SULFUR DOMAIN CONTAINING PROTEIN"/>
    <property type="match status" value="1"/>
</dbReference>
<proteinExistence type="predicted"/>
<evidence type="ECO:0000256" key="2">
    <source>
        <dbReference type="ARBA" id="ARBA00022692"/>
    </source>
</evidence>
<feature type="compositionally biased region" description="Low complexity" evidence="10">
    <location>
        <begin position="9"/>
        <end position="31"/>
    </location>
</feature>
<dbReference type="Gene3D" id="2.102.10.10">
    <property type="entry name" value="Rieske [2Fe-2S] iron-sulphur domain"/>
    <property type="match status" value="1"/>
</dbReference>
<keyword evidence="9" id="KW-0472">Membrane</keyword>
<evidence type="ECO:0000259" key="11">
    <source>
        <dbReference type="PROSITE" id="PS51296"/>
    </source>
</evidence>
<keyword evidence="3" id="KW-0001">2Fe-2S</keyword>
<dbReference type="AlphaFoldDB" id="A0A0D2MDD1"/>
<evidence type="ECO:0000256" key="10">
    <source>
        <dbReference type="SAM" id="MobiDB-lite"/>
    </source>
</evidence>
<evidence type="ECO:0000313" key="13">
    <source>
        <dbReference type="Proteomes" id="UP000054498"/>
    </source>
</evidence>